<proteinExistence type="predicted"/>
<dbReference type="Proteomes" id="UP000474104">
    <property type="component" value="Unassembled WGS sequence"/>
</dbReference>
<sequence length="135" mass="16181">MTVTENKSEKPKVIAKPGAKRKGNTRRWIFSSALFHFYIVQPCECLHREKRHNAVDKKNSDNKKIDIYKRVEHDDDKLKEWDERSTLKEEGKTRGSIKYNIYKPEDKSLRIYKLVEKGRNTEPMYFVYEREGRLT</sequence>
<reference evidence="1 2" key="1">
    <citation type="submission" date="2019-07" db="EMBL/GenBank/DDBJ databases">
        <title>Draft genome sequences of 15 bacterial species constituting the stable defined intestinal microbiota of the GM15 gnotobiotic mouse model.</title>
        <authorList>
            <person name="Elie C."/>
            <person name="Mathieu A."/>
            <person name="Saliou A."/>
            <person name="Darnaud M."/>
            <person name="Leulier F."/>
            <person name="Tamellini A."/>
        </authorList>
    </citation>
    <scope>NUCLEOTIDE SEQUENCE [LARGE SCALE GENOMIC DNA]</scope>
    <source>
        <strain evidence="2">ASF 502</strain>
    </source>
</reference>
<protein>
    <submittedName>
        <fullName evidence="1">Uncharacterized protein</fullName>
    </submittedName>
</protein>
<dbReference type="AlphaFoldDB" id="A0A9X5H8A0"/>
<organism evidence="1 2">
    <name type="scientific">Schaedlerella arabinosiphila</name>
    <dbReference type="NCBI Taxonomy" id="2044587"/>
    <lineage>
        <taxon>Bacteria</taxon>
        <taxon>Bacillati</taxon>
        <taxon>Bacillota</taxon>
        <taxon>Clostridia</taxon>
        <taxon>Lachnospirales</taxon>
        <taxon>Lachnospiraceae</taxon>
        <taxon>Schaedlerella</taxon>
    </lineage>
</organism>
<accession>A0A9X5H8A0</accession>
<name>A0A9X5H8A0_9FIRM</name>
<gene>
    <name evidence="1" type="ORF">FMM80_15735</name>
</gene>
<evidence type="ECO:0000313" key="1">
    <source>
        <dbReference type="EMBL" id="NDO70031.1"/>
    </source>
</evidence>
<evidence type="ECO:0000313" key="2">
    <source>
        <dbReference type="Proteomes" id="UP000474104"/>
    </source>
</evidence>
<dbReference type="EMBL" id="VIRB01000095">
    <property type="protein sequence ID" value="NDO70031.1"/>
    <property type="molecule type" value="Genomic_DNA"/>
</dbReference>
<comment type="caution">
    <text evidence="1">The sequence shown here is derived from an EMBL/GenBank/DDBJ whole genome shotgun (WGS) entry which is preliminary data.</text>
</comment>
<dbReference type="RefSeq" id="WP_044990445.1">
    <property type="nucleotide sequence ID" value="NZ_VIRB01000095.1"/>
</dbReference>